<comment type="caution">
    <text evidence="1">The sequence shown here is derived from an EMBL/GenBank/DDBJ whole genome shotgun (WGS) entry which is preliminary data.</text>
</comment>
<gene>
    <name evidence="1" type="ORF">Egran_04932</name>
</gene>
<protein>
    <submittedName>
        <fullName evidence="1">Uncharacterized protein</fullName>
    </submittedName>
</protein>
<reference evidence="1 2" key="1">
    <citation type="journal article" date="2015" name="Environ. Microbiol.">
        <title>Metagenome sequence of Elaphomyces granulatus from sporocarp tissue reveals Ascomycota ectomycorrhizal fingerprints of genome expansion and a Proteobacteria-rich microbiome.</title>
        <authorList>
            <person name="Quandt C.A."/>
            <person name="Kohler A."/>
            <person name="Hesse C.N."/>
            <person name="Sharpton T.J."/>
            <person name="Martin F."/>
            <person name="Spatafora J.W."/>
        </authorList>
    </citation>
    <scope>NUCLEOTIDE SEQUENCE [LARGE SCALE GENOMIC DNA]</scope>
    <source>
        <strain evidence="1 2">OSC145934</strain>
    </source>
</reference>
<evidence type="ECO:0000313" key="1">
    <source>
        <dbReference type="EMBL" id="OXV07303.1"/>
    </source>
</evidence>
<keyword evidence="2" id="KW-1185">Reference proteome</keyword>
<accession>A0A232LT00</accession>
<sequence>MLKEGDVYEDIDQENETTCSLVSEVTKWEKMRQAGQKLLESALTPETLKSYEKGQGADMVSRLEDAVCREYQGNPSISHEVGRYMVRAGEVPMSARSIVEKDLLAFHEKNTKMEVTDWNSEYRELDEVSNWGGPNQQIMMQAIYLIAFTCLLRFDEVLKIQHHHIEVVDEVHGHIRLT</sequence>
<feature type="non-terminal residue" evidence="1">
    <location>
        <position position="178"/>
    </location>
</feature>
<dbReference type="Proteomes" id="UP000243515">
    <property type="component" value="Unassembled WGS sequence"/>
</dbReference>
<name>A0A232LT00_9EURO</name>
<dbReference type="EMBL" id="NPHW01004943">
    <property type="protein sequence ID" value="OXV07303.1"/>
    <property type="molecule type" value="Genomic_DNA"/>
</dbReference>
<evidence type="ECO:0000313" key="2">
    <source>
        <dbReference type="Proteomes" id="UP000243515"/>
    </source>
</evidence>
<organism evidence="1 2">
    <name type="scientific">Elaphomyces granulatus</name>
    <dbReference type="NCBI Taxonomy" id="519963"/>
    <lineage>
        <taxon>Eukaryota</taxon>
        <taxon>Fungi</taxon>
        <taxon>Dikarya</taxon>
        <taxon>Ascomycota</taxon>
        <taxon>Pezizomycotina</taxon>
        <taxon>Eurotiomycetes</taxon>
        <taxon>Eurotiomycetidae</taxon>
        <taxon>Eurotiales</taxon>
        <taxon>Elaphomycetaceae</taxon>
        <taxon>Elaphomyces</taxon>
    </lineage>
</organism>
<dbReference type="OrthoDB" id="5398365at2759"/>
<dbReference type="AlphaFoldDB" id="A0A232LT00"/>
<proteinExistence type="predicted"/>